<keyword evidence="1" id="KW-1133">Transmembrane helix</keyword>
<feature type="transmembrane region" description="Helical" evidence="1">
    <location>
        <begin position="87"/>
        <end position="110"/>
    </location>
</feature>
<dbReference type="EMBL" id="FPBV01000005">
    <property type="protein sequence ID" value="SFU64102.1"/>
    <property type="molecule type" value="Genomic_DNA"/>
</dbReference>
<evidence type="ECO:0000313" key="3">
    <source>
        <dbReference type="Proteomes" id="UP000183508"/>
    </source>
</evidence>
<name>A0A1I7HTP1_9BACL</name>
<feature type="transmembrane region" description="Helical" evidence="1">
    <location>
        <begin position="7"/>
        <end position="22"/>
    </location>
</feature>
<keyword evidence="1" id="KW-0472">Membrane</keyword>
<evidence type="ECO:0000313" key="2">
    <source>
        <dbReference type="EMBL" id="SFU64102.1"/>
    </source>
</evidence>
<sequence>MERIAKILFWTSVGIGALSLFLNPEKTYIGGMLLAIFFIGCGCSMVFASFSYDKESHKKQEYAKRSLRAGTLSDWILGKILDLTPWWLLKMVYLLLGVLFMCFGIFLMTLN</sequence>
<organism evidence="2 3">
    <name type="scientific">Alicyclobacillus macrosporangiidus</name>
    <dbReference type="NCBI Taxonomy" id="392015"/>
    <lineage>
        <taxon>Bacteria</taxon>
        <taxon>Bacillati</taxon>
        <taxon>Bacillota</taxon>
        <taxon>Bacilli</taxon>
        <taxon>Bacillales</taxon>
        <taxon>Alicyclobacillaceae</taxon>
        <taxon>Alicyclobacillus</taxon>
    </lineage>
</organism>
<dbReference type="Proteomes" id="UP000183508">
    <property type="component" value="Unassembled WGS sequence"/>
</dbReference>
<dbReference type="AlphaFoldDB" id="A0A1I7HTP1"/>
<gene>
    <name evidence="2" type="ORF">SAMN05421543_10599</name>
</gene>
<feature type="transmembrane region" description="Helical" evidence="1">
    <location>
        <begin position="28"/>
        <end position="50"/>
    </location>
</feature>
<evidence type="ECO:0000256" key="1">
    <source>
        <dbReference type="SAM" id="Phobius"/>
    </source>
</evidence>
<dbReference type="RefSeq" id="WP_074950639.1">
    <property type="nucleotide sequence ID" value="NZ_FPBV01000005.1"/>
</dbReference>
<proteinExistence type="predicted"/>
<keyword evidence="1" id="KW-0812">Transmembrane</keyword>
<keyword evidence="3" id="KW-1185">Reference proteome</keyword>
<accession>A0A1I7HTP1</accession>
<reference evidence="3" key="1">
    <citation type="submission" date="2016-10" db="EMBL/GenBank/DDBJ databases">
        <authorList>
            <person name="Varghese N."/>
        </authorList>
    </citation>
    <scope>NUCLEOTIDE SEQUENCE [LARGE SCALE GENOMIC DNA]</scope>
    <source>
        <strain evidence="3">DSM 17980</strain>
    </source>
</reference>
<protein>
    <submittedName>
        <fullName evidence="2">Uncharacterized protein</fullName>
    </submittedName>
</protein>